<evidence type="ECO:0000256" key="1">
    <source>
        <dbReference type="SAM" id="Phobius"/>
    </source>
</evidence>
<protein>
    <submittedName>
        <fullName evidence="2">DUF389 domain-containing protein</fullName>
    </submittedName>
</protein>
<dbReference type="PANTHER" id="PTHR20992">
    <property type="entry name" value="AT15442P-RELATED"/>
    <property type="match status" value="1"/>
</dbReference>
<dbReference type="Proteomes" id="UP000272474">
    <property type="component" value="Unassembled WGS sequence"/>
</dbReference>
<reference evidence="2 3" key="1">
    <citation type="journal article" date="2014" name="Int. J. Syst. Evol. Microbiol.">
        <title>Streptomyces hoynatensis sp. nov., isolated from deep marine sediment.</title>
        <authorList>
            <person name="Veyisoglu A."/>
            <person name="Sahin N."/>
        </authorList>
    </citation>
    <scope>NUCLEOTIDE SEQUENCE [LARGE SCALE GENOMIC DNA]</scope>
    <source>
        <strain evidence="2 3">KCTC 29097</strain>
    </source>
</reference>
<evidence type="ECO:0000313" key="2">
    <source>
        <dbReference type="EMBL" id="RKN42340.1"/>
    </source>
</evidence>
<feature type="transmembrane region" description="Helical" evidence="1">
    <location>
        <begin position="214"/>
        <end position="237"/>
    </location>
</feature>
<keyword evidence="1" id="KW-1133">Transmembrane helix</keyword>
<feature type="transmembrane region" description="Helical" evidence="1">
    <location>
        <begin position="280"/>
        <end position="302"/>
    </location>
</feature>
<feature type="transmembrane region" description="Helical" evidence="1">
    <location>
        <begin position="141"/>
        <end position="162"/>
    </location>
</feature>
<organism evidence="2 3">
    <name type="scientific">Streptomyces hoynatensis</name>
    <dbReference type="NCBI Taxonomy" id="1141874"/>
    <lineage>
        <taxon>Bacteria</taxon>
        <taxon>Bacillati</taxon>
        <taxon>Actinomycetota</taxon>
        <taxon>Actinomycetes</taxon>
        <taxon>Kitasatosporales</taxon>
        <taxon>Streptomycetaceae</taxon>
        <taxon>Streptomyces</taxon>
    </lineage>
</organism>
<feature type="transmembrane region" description="Helical" evidence="1">
    <location>
        <begin position="116"/>
        <end position="135"/>
    </location>
</feature>
<dbReference type="PANTHER" id="PTHR20992:SF9">
    <property type="entry name" value="AT15442P-RELATED"/>
    <property type="match status" value="1"/>
</dbReference>
<comment type="caution">
    <text evidence="2">The sequence shown here is derived from an EMBL/GenBank/DDBJ whole genome shotgun (WGS) entry which is preliminary data.</text>
</comment>
<proteinExistence type="predicted"/>
<dbReference type="AlphaFoldDB" id="A0A3A9Z2F2"/>
<sequence length="314" mass="32512">MLHLRLTSPADRTEAVVSLLRETVGTAHLAVLPGAAVDPPGDLVLCDVAREAADGLLRELKDLGLAEDGSIAVDDVHLSLSRRATQAEREAPGAGVDAVLWESLIDVTQEESRLTATYLVFLTAATMLAACGVLLDSEILIVGAMVVGPEFGPLAGICASVVRRTPRLGLRSLLALLVGFPVAMLATCAFALLMNACGLFSEEKFSRPHPMVEFVWQPDAMSLVVALLAGVAGVVSLTSAKSAALVGVAISVTTVPAAGHAALALSYGHVSDSAGSMLQLGVNLAGILLSGTLTLLAQRLFWARVGHRRRAAAG</sequence>
<name>A0A3A9Z2F2_9ACTN</name>
<dbReference type="OrthoDB" id="8061853at2"/>
<gene>
    <name evidence="2" type="ORF">D7294_12965</name>
</gene>
<dbReference type="RefSeq" id="WP_120678997.1">
    <property type="nucleotide sequence ID" value="NZ_RBAL01000006.1"/>
</dbReference>
<evidence type="ECO:0000313" key="3">
    <source>
        <dbReference type="Proteomes" id="UP000272474"/>
    </source>
</evidence>
<feature type="transmembrane region" description="Helical" evidence="1">
    <location>
        <begin position="174"/>
        <end position="194"/>
    </location>
</feature>
<dbReference type="Pfam" id="PF04087">
    <property type="entry name" value="DUF389"/>
    <property type="match status" value="1"/>
</dbReference>
<keyword evidence="3" id="KW-1185">Reference proteome</keyword>
<keyword evidence="1" id="KW-0472">Membrane</keyword>
<dbReference type="NCBIfam" id="TIGR00271">
    <property type="entry name" value="uncharacterized hydrophobic domain"/>
    <property type="match status" value="1"/>
</dbReference>
<keyword evidence="1" id="KW-0812">Transmembrane</keyword>
<dbReference type="EMBL" id="RBAL01000006">
    <property type="protein sequence ID" value="RKN42340.1"/>
    <property type="molecule type" value="Genomic_DNA"/>
</dbReference>
<feature type="transmembrane region" description="Helical" evidence="1">
    <location>
        <begin position="244"/>
        <end position="268"/>
    </location>
</feature>
<dbReference type="InterPro" id="IPR005240">
    <property type="entry name" value="DUF389"/>
</dbReference>
<accession>A0A3A9Z2F2</accession>